<evidence type="ECO:0000313" key="2">
    <source>
        <dbReference type="Proteomes" id="UP000316621"/>
    </source>
</evidence>
<protein>
    <submittedName>
        <fullName evidence="1">Uncharacterized protein</fullName>
    </submittedName>
</protein>
<sequence>MASSSSSSDRKKIEELRLTHKVARVMYRRLTMEMLKEPLACMAVMALWLFMEELGYPSVISTLLTYQTDILDSAFLEAQSLSHCIVTRTEPPSSLLDMPITLRLIHAVGSRRFIPLKNLFQHGTIPYIKVQNMLKDVCGALFEDIFTEAMSSRNNTTNTTVHSQRLFDEICNSSSSPAVEEPQAVRVITPPSERTMLVTFSREFPITTEDHVREYFVVMHGDCIERIDMQDPKPPQRRSMGAKIILKDSETIDEILGGKESVRLLINGLHADARRYEVGDSSQQ</sequence>
<accession>A0A4Y7LGR2</accession>
<dbReference type="OrthoDB" id="1882251at2759"/>
<dbReference type="PANTHER" id="PTHR33527">
    <property type="entry name" value="OS07G0274300 PROTEIN"/>
    <property type="match status" value="1"/>
</dbReference>
<evidence type="ECO:0000313" key="1">
    <source>
        <dbReference type="EMBL" id="RZC84684.1"/>
    </source>
</evidence>
<dbReference type="Gramene" id="RZC84684">
    <property type="protein sequence ID" value="RZC84684"/>
    <property type="gene ID" value="C5167_047470"/>
</dbReference>
<gene>
    <name evidence="1" type="ORF">C5167_047470</name>
</gene>
<organism evidence="1 2">
    <name type="scientific">Papaver somniferum</name>
    <name type="common">Opium poppy</name>
    <dbReference type="NCBI Taxonomy" id="3469"/>
    <lineage>
        <taxon>Eukaryota</taxon>
        <taxon>Viridiplantae</taxon>
        <taxon>Streptophyta</taxon>
        <taxon>Embryophyta</taxon>
        <taxon>Tracheophyta</taxon>
        <taxon>Spermatophyta</taxon>
        <taxon>Magnoliopsida</taxon>
        <taxon>Ranunculales</taxon>
        <taxon>Papaveraceae</taxon>
        <taxon>Papaveroideae</taxon>
        <taxon>Papaver</taxon>
    </lineage>
</organism>
<keyword evidence="2" id="KW-1185">Reference proteome</keyword>
<reference evidence="1 2" key="1">
    <citation type="journal article" date="2018" name="Science">
        <title>The opium poppy genome and morphinan production.</title>
        <authorList>
            <person name="Guo L."/>
            <person name="Winzer T."/>
            <person name="Yang X."/>
            <person name="Li Y."/>
            <person name="Ning Z."/>
            <person name="He Z."/>
            <person name="Teodor R."/>
            <person name="Lu Y."/>
            <person name="Bowser T.A."/>
            <person name="Graham I.A."/>
            <person name="Ye K."/>
        </authorList>
    </citation>
    <scope>NUCLEOTIDE SEQUENCE [LARGE SCALE GENOMIC DNA]</scope>
    <source>
        <strain evidence="2">cv. HN1</strain>
        <tissue evidence="1">Leaves</tissue>
    </source>
</reference>
<dbReference type="PANTHER" id="PTHR33527:SF14">
    <property type="entry name" value="OS07G0274300 PROTEIN"/>
    <property type="match status" value="1"/>
</dbReference>
<dbReference type="OMA" id="CVENIYM"/>
<dbReference type="Proteomes" id="UP000316621">
    <property type="component" value="Chromosome 11"/>
</dbReference>
<dbReference type="AlphaFoldDB" id="A0A4Y7LGR2"/>
<name>A0A4Y7LGR2_PAPSO</name>
<proteinExistence type="predicted"/>
<dbReference type="EMBL" id="CM010725">
    <property type="protein sequence ID" value="RZC84684.1"/>
    <property type="molecule type" value="Genomic_DNA"/>
</dbReference>